<dbReference type="AlphaFoldDB" id="A0A131XU43"/>
<reference evidence="2" key="1">
    <citation type="submission" date="2016-02" db="EMBL/GenBank/DDBJ databases">
        <title>RNAseq analyses of the midgut from blood- or serum-fed Ixodes ricinus ticks.</title>
        <authorList>
            <person name="Perner J."/>
            <person name="Provaznik J."/>
            <person name="Schrenkova J."/>
            <person name="Urbanova V."/>
            <person name="Ribeiro J.M."/>
            <person name="Kopacek P."/>
        </authorList>
    </citation>
    <scope>NUCLEOTIDE SEQUENCE</scope>
    <source>
        <tissue evidence="2">Gut</tissue>
    </source>
</reference>
<accession>A0A131XU43</accession>
<sequence>MVRVFRGDCEKKKKNEMNKLRKSGNTVSSGRAQKAAIEMLRLETSWSVGGWMSSAAMFVVCVRVSCAYVFSRAACESWYAFAREQDRLSFSFPPHTLSFHLSVPSFLLLLLRCVIFGVTEPKTRSFFARPAAATQPSE</sequence>
<keyword evidence="1" id="KW-0472">Membrane</keyword>
<keyword evidence="1" id="KW-1133">Transmembrane helix</keyword>
<name>A0A131XU43_IXORI</name>
<evidence type="ECO:0000256" key="1">
    <source>
        <dbReference type="SAM" id="Phobius"/>
    </source>
</evidence>
<proteinExistence type="evidence at transcript level"/>
<dbReference type="EMBL" id="GEFM01006630">
    <property type="protein sequence ID" value="JAP69166.1"/>
    <property type="molecule type" value="mRNA"/>
</dbReference>
<feature type="transmembrane region" description="Helical" evidence="1">
    <location>
        <begin position="48"/>
        <end position="70"/>
    </location>
</feature>
<keyword evidence="1" id="KW-0812">Transmembrane</keyword>
<organism evidence="2">
    <name type="scientific">Ixodes ricinus</name>
    <name type="common">Common tick</name>
    <name type="synonym">Acarus ricinus</name>
    <dbReference type="NCBI Taxonomy" id="34613"/>
    <lineage>
        <taxon>Eukaryota</taxon>
        <taxon>Metazoa</taxon>
        <taxon>Ecdysozoa</taxon>
        <taxon>Arthropoda</taxon>
        <taxon>Chelicerata</taxon>
        <taxon>Arachnida</taxon>
        <taxon>Acari</taxon>
        <taxon>Parasitiformes</taxon>
        <taxon>Ixodida</taxon>
        <taxon>Ixodoidea</taxon>
        <taxon>Ixodidae</taxon>
        <taxon>Ixodinae</taxon>
        <taxon>Ixodes</taxon>
    </lineage>
</organism>
<evidence type="ECO:0000313" key="2">
    <source>
        <dbReference type="EMBL" id="JAP69166.1"/>
    </source>
</evidence>
<protein>
    <submittedName>
        <fullName evidence="2">Putative conserved plasma membrane protein</fullName>
    </submittedName>
</protein>
<feature type="transmembrane region" description="Helical" evidence="1">
    <location>
        <begin position="97"/>
        <end position="119"/>
    </location>
</feature>